<evidence type="ECO:0000313" key="7">
    <source>
        <dbReference type="EMBL" id="OIP03632.1"/>
    </source>
</evidence>
<evidence type="ECO:0000313" key="8">
    <source>
        <dbReference type="Proteomes" id="UP000183605"/>
    </source>
</evidence>
<reference evidence="7 8" key="1">
    <citation type="journal article" date="2016" name="Environ. Microbiol.">
        <title>Genomic resolution of a cold subsurface aquifer community provides metabolic insights for novel microbes adapted to high CO concentrations.</title>
        <authorList>
            <person name="Probst A.J."/>
            <person name="Castelle C.J."/>
            <person name="Singh A."/>
            <person name="Brown C.T."/>
            <person name="Anantharaman K."/>
            <person name="Sharon I."/>
            <person name="Hug L.A."/>
            <person name="Burstein D."/>
            <person name="Emerson J.B."/>
            <person name="Thomas B.C."/>
            <person name="Banfield J.F."/>
        </authorList>
    </citation>
    <scope>NUCLEOTIDE SEQUENCE [LARGE SCALE GENOMIC DNA]</scope>
    <source>
        <strain evidence="7">CG2_30_44_31</strain>
    </source>
</reference>
<proteinExistence type="inferred from homology"/>
<evidence type="ECO:0000256" key="5">
    <source>
        <dbReference type="RuleBase" id="RU000660"/>
    </source>
</evidence>
<dbReference type="AlphaFoldDB" id="A0A1J5B9L7"/>
<dbReference type="InterPro" id="IPR036373">
    <property type="entry name" value="Ribosomal_bL17_sf"/>
</dbReference>
<dbReference type="EMBL" id="MNXQ01000030">
    <property type="protein sequence ID" value="OIP03632.1"/>
    <property type="molecule type" value="Genomic_DNA"/>
</dbReference>
<evidence type="ECO:0000256" key="6">
    <source>
        <dbReference type="RuleBase" id="RU000661"/>
    </source>
</evidence>
<comment type="similarity">
    <text evidence="1 5">Belongs to the bacterial ribosomal protein bL17 family.</text>
</comment>
<evidence type="ECO:0000256" key="1">
    <source>
        <dbReference type="ARBA" id="ARBA00008777"/>
    </source>
</evidence>
<comment type="caution">
    <text evidence="7">The sequence shown here is derived from an EMBL/GenBank/DDBJ whole genome shotgun (WGS) entry which is preliminary data.</text>
</comment>
<organism evidence="7 8">
    <name type="scientific">Candidatus Beckwithbacteria bacterium CG2_30_44_31</name>
    <dbReference type="NCBI Taxonomy" id="1805035"/>
    <lineage>
        <taxon>Bacteria</taxon>
        <taxon>Candidatus Beckwithiibacteriota</taxon>
    </lineage>
</organism>
<dbReference type="GO" id="GO:0022625">
    <property type="term" value="C:cytosolic large ribosomal subunit"/>
    <property type="evidence" value="ECO:0007669"/>
    <property type="project" value="TreeGrafter"/>
</dbReference>
<dbReference type="NCBIfam" id="TIGR00059">
    <property type="entry name" value="L17"/>
    <property type="match status" value="1"/>
</dbReference>
<name>A0A1J5B9L7_9BACT</name>
<evidence type="ECO:0000256" key="4">
    <source>
        <dbReference type="ARBA" id="ARBA00035494"/>
    </source>
</evidence>
<dbReference type="GO" id="GO:0003735">
    <property type="term" value="F:structural constituent of ribosome"/>
    <property type="evidence" value="ECO:0007669"/>
    <property type="project" value="InterPro"/>
</dbReference>
<dbReference type="Proteomes" id="UP000183605">
    <property type="component" value="Unassembled WGS sequence"/>
</dbReference>
<dbReference type="SUPFAM" id="SSF64263">
    <property type="entry name" value="Prokaryotic ribosomal protein L17"/>
    <property type="match status" value="1"/>
</dbReference>
<dbReference type="PANTHER" id="PTHR14413">
    <property type="entry name" value="RIBOSOMAL PROTEIN L17"/>
    <property type="match status" value="1"/>
</dbReference>
<sequence>MRHRQTDSKLGRNTHQRQALFKQQAGALILNESLKTTLAKAKLLVRLMDKLITQAKKNTLASRRRLLAFLNRRQAVNKLVDDIAKRTKTKTSGFTKLIRLGVRRGDNALIARVELIDRPAPAAKPEIKKEAKK</sequence>
<protein>
    <recommendedName>
        <fullName evidence="4 6">50S ribosomal protein L17</fullName>
    </recommendedName>
</protein>
<evidence type="ECO:0000256" key="2">
    <source>
        <dbReference type="ARBA" id="ARBA00022980"/>
    </source>
</evidence>
<dbReference type="Gene3D" id="3.90.1030.10">
    <property type="entry name" value="Ribosomal protein L17"/>
    <property type="match status" value="1"/>
</dbReference>
<evidence type="ECO:0000256" key="3">
    <source>
        <dbReference type="ARBA" id="ARBA00023274"/>
    </source>
</evidence>
<keyword evidence="2 5" id="KW-0689">Ribosomal protein</keyword>
<dbReference type="InterPro" id="IPR000456">
    <property type="entry name" value="Ribosomal_bL17"/>
</dbReference>
<gene>
    <name evidence="7" type="ORF">AUK18_01585</name>
</gene>
<dbReference type="PROSITE" id="PS01167">
    <property type="entry name" value="RIBOSOMAL_L17"/>
    <property type="match status" value="1"/>
</dbReference>
<keyword evidence="3 5" id="KW-0687">Ribonucleoprotein</keyword>
<accession>A0A1J5B9L7</accession>
<dbReference type="Pfam" id="PF01196">
    <property type="entry name" value="Ribosomal_L17"/>
    <property type="match status" value="1"/>
</dbReference>
<dbReference type="PANTHER" id="PTHR14413:SF16">
    <property type="entry name" value="LARGE RIBOSOMAL SUBUNIT PROTEIN BL17M"/>
    <property type="match status" value="1"/>
</dbReference>
<dbReference type="InterPro" id="IPR047859">
    <property type="entry name" value="Ribosomal_bL17_CS"/>
</dbReference>
<dbReference type="GO" id="GO:0006412">
    <property type="term" value="P:translation"/>
    <property type="evidence" value="ECO:0007669"/>
    <property type="project" value="InterPro"/>
</dbReference>